<protein>
    <submittedName>
        <fullName evidence="1">Uncharacterized protein</fullName>
    </submittedName>
</protein>
<keyword evidence="2" id="KW-1185">Reference proteome</keyword>
<comment type="caution">
    <text evidence="1">The sequence shown here is derived from an EMBL/GenBank/DDBJ whole genome shotgun (WGS) entry which is preliminary data.</text>
</comment>
<name>A0ACC0K663_CHOFU</name>
<dbReference type="EMBL" id="CM046107">
    <property type="protein sequence ID" value="KAI8431981.1"/>
    <property type="molecule type" value="Genomic_DNA"/>
</dbReference>
<proteinExistence type="predicted"/>
<sequence>MDLKLRREAPVFKRCCFCIPLRRGLIGWGYAKLLLNILTICYIIFIMLLVFFFLPIKYISIYIAVVVSIMIDVAFTGLLIIACHKVYVILLTRSEAIKLHNQSLEMQFVNNAAEAEARCVPAEQRKTEPYTDEKYSAPYTENGHDSSEHGVY</sequence>
<accession>A0ACC0K663</accession>
<organism evidence="1 2">
    <name type="scientific">Choristoneura fumiferana</name>
    <name type="common">Spruce budworm moth</name>
    <name type="synonym">Archips fumiferana</name>
    <dbReference type="NCBI Taxonomy" id="7141"/>
    <lineage>
        <taxon>Eukaryota</taxon>
        <taxon>Metazoa</taxon>
        <taxon>Ecdysozoa</taxon>
        <taxon>Arthropoda</taxon>
        <taxon>Hexapoda</taxon>
        <taxon>Insecta</taxon>
        <taxon>Pterygota</taxon>
        <taxon>Neoptera</taxon>
        <taxon>Endopterygota</taxon>
        <taxon>Lepidoptera</taxon>
        <taxon>Glossata</taxon>
        <taxon>Ditrysia</taxon>
        <taxon>Tortricoidea</taxon>
        <taxon>Tortricidae</taxon>
        <taxon>Tortricinae</taxon>
        <taxon>Choristoneura</taxon>
    </lineage>
</organism>
<gene>
    <name evidence="1" type="ORF">MSG28_004510</name>
</gene>
<evidence type="ECO:0000313" key="2">
    <source>
        <dbReference type="Proteomes" id="UP001064048"/>
    </source>
</evidence>
<reference evidence="1 2" key="1">
    <citation type="journal article" date="2022" name="Genome Biol. Evol.">
        <title>The Spruce Budworm Genome: Reconstructing the Evolutionary History of Antifreeze Proteins.</title>
        <authorList>
            <person name="Beliveau C."/>
            <person name="Gagne P."/>
            <person name="Picq S."/>
            <person name="Vernygora O."/>
            <person name="Keeling C.I."/>
            <person name="Pinkney K."/>
            <person name="Doucet D."/>
            <person name="Wen F."/>
            <person name="Johnston J.S."/>
            <person name="Maaroufi H."/>
            <person name="Boyle B."/>
            <person name="Laroche J."/>
            <person name="Dewar K."/>
            <person name="Juretic N."/>
            <person name="Blackburn G."/>
            <person name="Nisole A."/>
            <person name="Brunet B."/>
            <person name="Brandao M."/>
            <person name="Lumley L."/>
            <person name="Duan J."/>
            <person name="Quan G."/>
            <person name="Lucarotti C.J."/>
            <person name="Roe A.D."/>
            <person name="Sperling F.A.H."/>
            <person name="Levesque R.C."/>
            <person name="Cusson M."/>
        </authorList>
    </citation>
    <scope>NUCLEOTIDE SEQUENCE [LARGE SCALE GENOMIC DNA]</scope>
    <source>
        <strain evidence="1">Glfc:IPQL:Cfum</strain>
    </source>
</reference>
<evidence type="ECO:0000313" key="1">
    <source>
        <dbReference type="EMBL" id="KAI8431981.1"/>
    </source>
</evidence>
<dbReference type="Proteomes" id="UP001064048">
    <property type="component" value="Chromosome 7"/>
</dbReference>